<dbReference type="KEGG" id="chya:V22_05680"/>
<dbReference type="NCBIfam" id="TIGR04294">
    <property type="entry name" value="pre_pil_HX9DG"/>
    <property type="match status" value="1"/>
</dbReference>
<dbReference type="InterPro" id="IPR011453">
    <property type="entry name" value="DUF1559"/>
</dbReference>
<dbReference type="Gene3D" id="3.30.700.10">
    <property type="entry name" value="Glycoprotein, Type 4 Pilin"/>
    <property type="match status" value="1"/>
</dbReference>
<organism evidence="3 4">
    <name type="scientific">Calycomorphotria hydatis</name>
    <dbReference type="NCBI Taxonomy" id="2528027"/>
    <lineage>
        <taxon>Bacteria</taxon>
        <taxon>Pseudomonadati</taxon>
        <taxon>Planctomycetota</taxon>
        <taxon>Planctomycetia</taxon>
        <taxon>Planctomycetales</taxon>
        <taxon>Planctomycetaceae</taxon>
        <taxon>Calycomorphotria</taxon>
    </lineage>
</organism>
<dbReference type="InterPro" id="IPR012902">
    <property type="entry name" value="N_methyl_site"/>
</dbReference>
<protein>
    <submittedName>
        <fullName evidence="3">Putative major pilin subunit</fullName>
    </submittedName>
</protein>
<accession>A0A517T4P3</accession>
<dbReference type="NCBIfam" id="TIGR02532">
    <property type="entry name" value="IV_pilin_GFxxxE"/>
    <property type="match status" value="1"/>
</dbReference>
<evidence type="ECO:0000313" key="4">
    <source>
        <dbReference type="Proteomes" id="UP000319976"/>
    </source>
</evidence>
<feature type="transmembrane region" description="Helical" evidence="1">
    <location>
        <begin position="20"/>
        <end position="40"/>
    </location>
</feature>
<reference evidence="3 4" key="1">
    <citation type="submission" date="2019-02" db="EMBL/GenBank/DDBJ databases">
        <title>Deep-cultivation of Planctomycetes and their phenomic and genomic characterization uncovers novel biology.</title>
        <authorList>
            <person name="Wiegand S."/>
            <person name="Jogler M."/>
            <person name="Boedeker C."/>
            <person name="Pinto D."/>
            <person name="Vollmers J."/>
            <person name="Rivas-Marin E."/>
            <person name="Kohn T."/>
            <person name="Peeters S.H."/>
            <person name="Heuer A."/>
            <person name="Rast P."/>
            <person name="Oberbeckmann S."/>
            <person name="Bunk B."/>
            <person name="Jeske O."/>
            <person name="Meyerdierks A."/>
            <person name="Storesund J.E."/>
            <person name="Kallscheuer N."/>
            <person name="Luecker S."/>
            <person name="Lage O.M."/>
            <person name="Pohl T."/>
            <person name="Merkel B.J."/>
            <person name="Hornburger P."/>
            <person name="Mueller R.-W."/>
            <person name="Bruemmer F."/>
            <person name="Labrenz M."/>
            <person name="Spormann A.M."/>
            <person name="Op den Camp H."/>
            <person name="Overmann J."/>
            <person name="Amann R."/>
            <person name="Jetten M.S.M."/>
            <person name="Mascher T."/>
            <person name="Medema M.H."/>
            <person name="Devos D.P."/>
            <person name="Kaster A.-K."/>
            <person name="Ovreas L."/>
            <person name="Rohde M."/>
            <person name="Galperin M.Y."/>
            <person name="Jogler C."/>
        </authorList>
    </citation>
    <scope>NUCLEOTIDE SEQUENCE [LARGE SCALE GENOMIC DNA]</scope>
    <source>
        <strain evidence="3 4">V22</strain>
    </source>
</reference>
<dbReference type="PANTHER" id="PTHR30093">
    <property type="entry name" value="GENERAL SECRETION PATHWAY PROTEIN G"/>
    <property type="match status" value="1"/>
</dbReference>
<keyword evidence="4" id="KW-1185">Reference proteome</keyword>
<keyword evidence="1" id="KW-0472">Membrane</keyword>
<keyword evidence="1" id="KW-1133">Transmembrane helix</keyword>
<evidence type="ECO:0000256" key="1">
    <source>
        <dbReference type="SAM" id="Phobius"/>
    </source>
</evidence>
<dbReference type="InterPro" id="IPR027558">
    <property type="entry name" value="Pre_pil_HX9DG_C"/>
</dbReference>
<keyword evidence="1" id="KW-0812">Transmembrane</keyword>
<evidence type="ECO:0000259" key="2">
    <source>
        <dbReference type="Pfam" id="PF07596"/>
    </source>
</evidence>
<dbReference type="EMBL" id="CP036316">
    <property type="protein sequence ID" value="QDT63347.1"/>
    <property type="molecule type" value="Genomic_DNA"/>
</dbReference>
<feature type="domain" description="DUF1559" evidence="2">
    <location>
        <begin position="41"/>
        <end position="327"/>
    </location>
</feature>
<sequence>MRLFNTHSPSNTARRGFTLIELLVVIAIIAILIALLLPAVQQAREAARRTQCKNNLKQIGIALHNYHDTHATLPPGVIYQYTPQAEALMQNGANSLCNQGGSLPGSNWQNYRQANWSWNALILPFVEQTSISKALGVGARLPVDAINDASLSELWQTPLTAYQCPSDPAPIQSEFFGVDSSGGQLHITIADVFITPVAYVGASSSNALGGGANQDAYPTGDCDVEGFDGVFGVNSKIRFRDITDGTSNTLLVGERAYGRVMDNSGNLSGGGAAFMSGFHIVTRGAALCVARDSINSTRNEGLHSLHVGGAQALMADGSVHFLSENIDYDINTSTGSSFGGNKRPTPQSINSVLEYMFARADGNVIGEF</sequence>
<evidence type="ECO:0000313" key="3">
    <source>
        <dbReference type="EMBL" id="QDT63347.1"/>
    </source>
</evidence>
<dbReference type="Proteomes" id="UP000319976">
    <property type="component" value="Chromosome"/>
</dbReference>
<dbReference type="RefSeq" id="WP_145259607.1">
    <property type="nucleotide sequence ID" value="NZ_CP036316.1"/>
</dbReference>
<dbReference type="SUPFAM" id="SSF54523">
    <property type="entry name" value="Pili subunits"/>
    <property type="match status" value="1"/>
</dbReference>
<dbReference type="PROSITE" id="PS00409">
    <property type="entry name" value="PROKAR_NTER_METHYL"/>
    <property type="match status" value="1"/>
</dbReference>
<dbReference type="PANTHER" id="PTHR30093:SF2">
    <property type="entry name" value="TYPE II SECRETION SYSTEM PROTEIN H"/>
    <property type="match status" value="1"/>
</dbReference>
<name>A0A517T4P3_9PLAN</name>
<dbReference type="InterPro" id="IPR045584">
    <property type="entry name" value="Pilin-like"/>
</dbReference>
<dbReference type="Pfam" id="PF07963">
    <property type="entry name" value="N_methyl"/>
    <property type="match status" value="1"/>
</dbReference>
<gene>
    <name evidence="3" type="ORF">V22_05680</name>
</gene>
<dbReference type="Pfam" id="PF07596">
    <property type="entry name" value="SBP_bac_10"/>
    <property type="match status" value="1"/>
</dbReference>
<proteinExistence type="predicted"/>
<dbReference type="AlphaFoldDB" id="A0A517T4P3"/>